<evidence type="ECO:0000259" key="3">
    <source>
        <dbReference type="Pfam" id="PF01464"/>
    </source>
</evidence>
<comment type="caution">
    <text evidence="5">The sequence shown here is derived from an EMBL/GenBank/DDBJ whole genome shotgun (WGS) entry which is preliminary data.</text>
</comment>
<name>A0ABW3ZWE8_9BACI</name>
<feature type="domain" description="M23ase beta-sheet core" evidence="4">
    <location>
        <begin position="470"/>
        <end position="566"/>
    </location>
</feature>
<organism evidence="5 6">
    <name type="scientific">Lentibacillus salinarum</name>
    <dbReference type="NCBI Taxonomy" id="446820"/>
    <lineage>
        <taxon>Bacteria</taxon>
        <taxon>Bacillati</taxon>
        <taxon>Bacillota</taxon>
        <taxon>Bacilli</taxon>
        <taxon>Bacillales</taxon>
        <taxon>Bacillaceae</taxon>
        <taxon>Lentibacillus</taxon>
    </lineage>
</organism>
<dbReference type="EMBL" id="JBHTNH010000028">
    <property type="protein sequence ID" value="MFD1362740.1"/>
    <property type="molecule type" value="Genomic_DNA"/>
</dbReference>
<dbReference type="Proteomes" id="UP001597178">
    <property type="component" value="Unassembled WGS sequence"/>
</dbReference>
<reference evidence="6" key="1">
    <citation type="journal article" date="2019" name="Int. J. Syst. Evol. Microbiol.">
        <title>The Global Catalogue of Microorganisms (GCM) 10K type strain sequencing project: providing services to taxonomists for standard genome sequencing and annotation.</title>
        <authorList>
            <consortium name="The Broad Institute Genomics Platform"/>
            <consortium name="The Broad Institute Genome Sequencing Center for Infectious Disease"/>
            <person name="Wu L."/>
            <person name="Ma J."/>
        </authorList>
    </citation>
    <scope>NUCLEOTIDE SEQUENCE [LARGE SCALE GENOMIC DNA]</scope>
    <source>
        <strain evidence="6">CCUG 54822</strain>
    </source>
</reference>
<proteinExistence type="predicted"/>
<feature type="region of interest" description="Disordered" evidence="1">
    <location>
        <begin position="1"/>
        <end position="27"/>
    </location>
</feature>
<gene>
    <name evidence="5" type="ORF">ACFQ4A_13855</name>
</gene>
<dbReference type="InterPro" id="IPR050570">
    <property type="entry name" value="Cell_wall_metabolism_enzyme"/>
</dbReference>
<evidence type="ECO:0000256" key="1">
    <source>
        <dbReference type="SAM" id="MobiDB-lite"/>
    </source>
</evidence>
<accession>A0ABW3ZWE8</accession>
<dbReference type="Gene3D" id="1.10.530.10">
    <property type="match status" value="1"/>
</dbReference>
<dbReference type="PANTHER" id="PTHR21666:SF270">
    <property type="entry name" value="MUREIN HYDROLASE ACTIVATOR ENVC"/>
    <property type="match status" value="1"/>
</dbReference>
<keyword evidence="2" id="KW-1133">Transmembrane helix</keyword>
<dbReference type="PANTHER" id="PTHR21666">
    <property type="entry name" value="PEPTIDASE-RELATED"/>
    <property type="match status" value="1"/>
</dbReference>
<dbReference type="SUPFAM" id="SSF51261">
    <property type="entry name" value="Duplicated hybrid motif"/>
    <property type="match status" value="1"/>
</dbReference>
<dbReference type="InterPro" id="IPR011055">
    <property type="entry name" value="Dup_hybrid_motif"/>
</dbReference>
<evidence type="ECO:0000313" key="5">
    <source>
        <dbReference type="EMBL" id="MFD1362740.1"/>
    </source>
</evidence>
<dbReference type="SUPFAM" id="SSF53955">
    <property type="entry name" value="Lysozyme-like"/>
    <property type="match status" value="1"/>
</dbReference>
<evidence type="ECO:0000256" key="2">
    <source>
        <dbReference type="SAM" id="Phobius"/>
    </source>
</evidence>
<dbReference type="CDD" id="cd13399">
    <property type="entry name" value="Slt35-like"/>
    <property type="match status" value="1"/>
</dbReference>
<dbReference type="InterPro" id="IPR023346">
    <property type="entry name" value="Lysozyme-like_dom_sf"/>
</dbReference>
<evidence type="ECO:0000313" key="6">
    <source>
        <dbReference type="Proteomes" id="UP001597178"/>
    </source>
</evidence>
<sequence>MREQKDPQEDAQRKLQGTGNRTGKAAGKAAKKIGKKVIKLLAKAGKSLITKIFATPYGWVTIGVILLIILIILALTAIFGGVSGGDIDGHGGVNEQDEALKQEYKDAADSVFPGVKTESGEELKYRLNWGMIYSVDFYSAETKEAQHEMPYNDLDALAEDLAPSFEYETSTVTITTETEKEVEKEMPNGETKTVTKTVTNTEENEVQLLKHVDTVKGDYSYSYEWDETTTENDNMEVTVKKKVVSGVDFEQNYSRLDDILKEKLGMETISDTDREMVLQTAQTAGSGQPSLGFLTGQPTITADSFGGIDISSLPEEWRQAFEDASEEYNVDVGILYAVGFIETRFRPNLVGDPNSSGELARGMMQFLPSTFEWIGVDGNNDGEKDIFDPIDSIFSAAKYLNHLGVNEDAYKALYDYSGGSDEYAKEAIQLSRTIMTGGGGGQFAWPTPSSSNVTSTYGTRVDPVNGSRSFHDGIDIGASCGTPIVAAANGKVSASGPASGYGQWIVINHNGGLTTIYGHMYAKDLLVDAGDTVKQGQMIARVGSNGKSTGCHLHFQVEQNKESVNPMTFLNMSF</sequence>
<dbReference type="Pfam" id="PF01464">
    <property type="entry name" value="SLT"/>
    <property type="match status" value="1"/>
</dbReference>
<dbReference type="Gene3D" id="2.70.70.10">
    <property type="entry name" value="Glucose Permease (Domain IIA)"/>
    <property type="match status" value="1"/>
</dbReference>
<keyword evidence="6" id="KW-1185">Reference proteome</keyword>
<feature type="compositionally biased region" description="Basic and acidic residues" evidence="1">
    <location>
        <begin position="1"/>
        <end position="13"/>
    </location>
</feature>
<keyword evidence="2" id="KW-0472">Membrane</keyword>
<dbReference type="CDD" id="cd12797">
    <property type="entry name" value="M23_peptidase"/>
    <property type="match status" value="1"/>
</dbReference>
<protein>
    <submittedName>
        <fullName evidence="5">Peptidoglycan DD-metalloendopeptidase family protein</fullName>
    </submittedName>
</protein>
<dbReference type="RefSeq" id="WP_382401584.1">
    <property type="nucleotide sequence ID" value="NZ_JBHTNH010000028.1"/>
</dbReference>
<dbReference type="InterPro" id="IPR008258">
    <property type="entry name" value="Transglycosylase_SLT_dom_1"/>
</dbReference>
<dbReference type="Pfam" id="PF01551">
    <property type="entry name" value="Peptidase_M23"/>
    <property type="match status" value="1"/>
</dbReference>
<dbReference type="InterPro" id="IPR016047">
    <property type="entry name" value="M23ase_b-sheet_dom"/>
</dbReference>
<keyword evidence="2" id="KW-0812">Transmembrane</keyword>
<feature type="domain" description="Transglycosylase SLT" evidence="3">
    <location>
        <begin position="320"/>
        <end position="423"/>
    </location>
</feature>
<evidence type="ECO:0000259" key="4">
    <source>
        <dbReference type="Pfam" id="PF01551"/>
    </source>
</evidence>
<feature type="transmembrane region" description="Helical" evidence="2">
    <location>
        <begin position="57"/>
        <end position="79"/>
    </location>
</feature>